<feature type="domain" description="Ketoreductase" evidence="21">
    <location>
        <begin position="16"/>
        <end position="191"/>
    </location>
</feature>
<dbReference type="PANTHER" id="PTHR24317">
    <property type="entry name" value="PEROXISOMAL TRANS-2-ENOYL-COA REDUCTASE"/>
    <property type="match status" value="1"/>
</dbReference>
<evidence type="ECO:0000256" key="9">
    <source>
        <dbReference type="ARBA" id="ARBA00023140"/>
    </source>
</evidence>
<evidence type="ECO:0000256" key="15">
    <source>
        <dbReference type="ARBA" id="ARBA00047570"/>
    </source>
</evidence>
<comment type="catalytic activity">
    <reaction evidence="19">
        <text>(2E)-decenoyl-CoA + NADPH + H(+) = decanoyl-CoA + NADP(+)</text>
        <dbReference type="Rhea" id="RHEA:44960"/>
        <dbReference type="ChEBI" id="CHEBI:15378"/>
        <dbReference type="ChEBI" id="CHEBI:57783"/>
        <dbReference type="ChEBI" id="CHEBI:58349"/>
        <dbReference type="ChEBI" id="CHEBI:61406"/>
        <dbReference type="ChEBI" id="CHEBI:61430"/>
    </reaction>
    <physiologicalReaction direction="left-to-right" evidence="19">
        <dbReference type="Rhea" id="RHEA:44961"/>
    </physiologicalReaction>
</comment>
<keyword evidence="10" id="KW-0275">Fatty acid biosynthesis</keyword>
<evidence type="ECO:0000256" key="7">
    <source>
        <dbReference type="ARBA" id="ARBA00023002"/>
    </source>
</evidence>
<dbReference type="SMART" id="SM00822">
    <property type="entry name" value="PKS_KR"/>
    <property type="match status" value="1"/>
</dbReference>
<evidence type="ECO:0000313" key="22">
    <source>
        <dbReference type="EMBL" id="CAB4918015.1"/>
    </source>
</evidence>
<keyword evidence="9" id="KW-0576">Peroxisome</keyword>
<dbReference type="InterPro" id="IPR002347">
    <property type="entry name" value="SDR_fam"/>
</dbReference>
<dbReference type="InterPro" id="IPR036291">
    <property type="entry name" value="NAD(P)-bd_dom_sf"/>
</dbReference>
<dbReference type="EMBL" id="CAFBMX010000002">
    <property type="protein sequence ID" value="CAB4918015.1"/>
    <property type="molecule type" value="Genomic_DNA"/>
</dbReference>
<dbReference type="EC" id="1.3.1.38" evidence="13"/>
<protein>
    <recommendedName>
        <fullName evidence="14">Peroxisomal trans-2-enoyl-CoA reductase</fullName>
        <ecNumber evidence="13">1.3.1.38</ecNumber>
    </recommendedName>
</protein>
<dbReference type="GO" id="GO:0005777">
    <property type="term" value="C:peroxisome"/>
    <property type="evidence" value="ECO:0007669"/>
    <property type="project" value="UniProtKB-SubCell"/>
</dbReference>
<dbReference type="Gene3D" id="3.40.50.720">
    <property type="entry name" value="NAD(P)-binding Rossmann-like Domain"/>
    <property type="match status" value="1"/>
</dbReference>
<keyword evidence="7" id="KW-0560">Oxidoreductase</keyword>
<evidence type="ECO:0000256" key="20">
    <source>
        <dbReference type="ARBA" id="ARBA00049559"/>
    </source>
</evidence>
<organism evidence="22">
    <name type="scientific">freshwater metagenome</name>
    <dbReference type="NCBI Taxonomy" id="449393"/>
    <lineage>
        <taxon>unclassified sequences</taxon>
        <taxon>metagenomes</taxon>
        <taxon>ecological metagenomes</taxon>
    </lineage>
</organism>
<dbReference type="InterPro" id="IPR052388">
    <property type="entry name" value="Peroxisomal_t2-enoyl-CoA_red"/>
</dbReference>
<keyword evidence="5" id="KW-0276">Fatty acid metabolism</keyword>
<dbReference type="PRINTS" id="PR00080">
    <property type="entry name" value="SDRFAMILY"/>
</dbReference>
<comment type="catalytic activity">
    <reaction evidence="16">
        <text>(2E)-tetradecenoyl-CoA + NADPH + H(+) = tetradecanoyl-CoA + NADP(+)</text>
        <dbReference type="Rhea" id="RHEA:44968"/>
        <dbReference type="ChEBI" id="CHEBI:15378"/>
        <dbReference type="ChEBI" id="CHEBI:57385"/>
        <dbReference type="ChEBI" id="CHEBI:57783"/>
        <dbReference type="ChEBI" id="CHEBI:58349"/>
        <dbReference type="ChEBI" id="CHEBI:61405"/>
    </reaction>
    <physiologicalReaction direction="left-to-right" evidence="16">
        <dbReference type="Rhea" id="RHEA:44969"/>
    </physiologicalReaction>
</comment>
<dbReference type="InterPro" id="IPR057326">
    <property type="entry name" value="KR_dom"/>
</dbReference>
<comment type="function">
    <text evidence="11">Participates in chain elongation of fatty acids. Catalyzes the reduction of trans-2-enoyl-CoAs of varying chain lengths from 6:1 to 16:1, having maximum activity with 10:1 CoA. Has no 2,4-dienoyl-CoA reductase activity.</text>
</comment>
<evidence type="ECO:0000256" key="1">
    <source>
        <dbReference type="ARBA" id="ARBA00004275"/>
    </source>
</evidence>
<evidence type="ECO:0000256" key="6">
    <source>
        <dbReference type="ARBA" id="ARBA00022857"/>
    </source>
</evidence>
<sequence length="274" mass="27988">MAAASEILRADLLHGRVALVTGGGTNLGRRAAIELHAVGASVAIAGRRIEVLEEAAPLVGARCSAAPGDIRDPAGAAAIVDAAVAAHGPIDLLLNNAGGQYFGPAEAITGKGWRAVWRLNVDGTRAMVDAAVERGFGSRGGLVINVTVSPHRGYPGLAHTGAARAAVEELTRAQARALAPRGIAVVAIALGRFDTESLRKYPAEVVRGAAQSVPLQRLGSMDEYAWLVAALAGGLGCHLSGSVVTLDGALDDWDGAWPPRGVLSDDGAVPAEER</sequence>
<comment type="catalytic activity">
    <reaction evidence="17">
        <text>(2E)-hexenoyl-CoA + NADPH + H(+) = hexanoyl-CoA + NADP(+)</text>
        <dbReference type="Rhea" id="RHEA:44956"/>
        <dbReference type="ChEBI" id="CHEBI:15378"/>
        <dbReference type="ChEBI" id="CHEBI:57783"/>
        <dbReference type="ChEBI" id="CHEBI:58349"/>
        <dbReference type="ChEBI" id="CHEBI:62077"/>
        <dbReference type="ChEBI" id="CHEBI:62620"/>
    </reaction>
    <physiologicalReaction direction="left-to-right" evidence="17">
        <dbReference type="Rhea" id="RHEA:44957"/>
    </physiologicalReaction>
</comment>
<dbReference type="AlphaFoldDB" id="A0A6J7HNQ2"/>
<evidence type="ECO:0000259" key="21">
    <source>
        <dbReference type="SMART" id="SM00822"/>
    </source>
</evidence>
<comment type="catalytic activity">
    <reaction evidence="20">
        <text>(2E)-octenoyl-CoA + NADPH + H(+) = octanoyl-CoA + NADP(+)</text>
        <dbReference type="Rhea" id="RHEA:44952"/>
        <dbReference type="ChEBI" id="CHEBI:15378"/>
        <dbReference type="ChEBI" id="CHEBI:57386"/>
        <dbReference type="ChEBI" id="CHEBI:57783"/>
        <dbReference type="ChEBI" id="CHEBI:58349"/>
        <dbReference type="ChEBI" id="CHEBI:62242"/>
    </reaction>
    <physiologicalReaction direction="left-to-right" evidence="20">
        <dbReference type="Rhea" id="RHEA:44953"/>
    </physiologicalReaction>
</comment>
<evidence type="ECO:0000256" key="5">
    <source>
        <dbReference type="ARBA" id="ARBA00022832"/>
    </source>
</evidence>
<keyword evidence="6" id="KW-0521">NADP</keyword>
<evidence type="ECO:0000256" key="4">
    <source>
        <dbReference type="ARBA" id="ARBA00022553"/>
    </source>
</evidence>
<dbReference type="PRINTS" id="PR00081">
    <property type="entry name" value="GDHRDH"/>
</dbReference>
<reference evidence="22" key="1">
    <citation type="submission" date="2020-05" db="EMBL/GenBank/DDBJ databases">
        <authorList>
            <person name="Chiriac C."/>
            <person name="Salcher M."/>
            <person name="Ghai R."/>
            <person name="Kavagutti S V."/>
        </authorList>
    </citation>
    <scope>NUCLEOTIDE SEQUENCE</scope>
</reference>
<dbReference type="PANTHER" id="PTHR24317:SF7">
    <property type="entry name" value="PEROXISOMAL TRANS-2-ENOYL-COA REDUCTASE"/>
    <property type="match status" value="1"/>
</dbReference>
<evidence type="ECO:0000256" key="16">
    <source>
        <dbReference type="ARBA" id="ARBA00048686"/>
    </source>
</evidence>
<evidence type="ECO:0000256" key="19">
    <source>
        <dbReference type="ARBA" id="ARBA00049386"/>
    </source>
</evidence>
<comment type="catalytic activity">
    <reaction evidence="18">
        <text>a (2E)-enoyl-CoA + NADPH + H(+) = a 2,3-saturated acyl-CoA + NADP(+)</text>
        <dbReference type="Rhea" id="RHEA:33763"/>
        <dbReference type="ChEBI" id="CHEBI:15378"/>
        <dbReference type="ChEBI" id="CHEBI:57783"/>
        <dbReference type="ChEBI" id="CHEBI:58349"/>
        <dbReference type="ChEBI" id="CHEBI:58856"/>
        <dbReference type="ChEBI" id="CHEBI:65111"/>
        <dbReference type="EC" id="1.3.1.38"/>
    </reaction>
    <physiologicalReaction direction="left-to-right" evidence="18">
        <dbReference type="Rhea" id="RHEA:33764"/>
    </physiologicalReaction>
</comment>
<dbReference type="SUPFAM" id="SSF51735">
    <property type="entry name" value="NAD(P)-binding Rossmann-fold domains"/>
    <property type="match status" value="1"/>
</dbReference>
<evidence type="ECO:0000256" key="2">
    <source>
        <dbReference type="ARBA" id="ARBA00005189"/>
    </source>
</evidence>
<evidence type="ECO:0000256" key="18">
    <source>
        <dbReference type="ARBA" id="ARBA00049251"/>
    </source>
</evidence>
<evidence type="ECO:0000256" key="8">
    <source>
        <dbReference type="ARBA" id="ARBA00023098"/>
    </source>
</evidence>
<dbReference type="GO" id="GO:0019166">
    <property type="term" value="F:trans-2-enoyl-CoA reductase (NADPH) activity"/>
    <property type="evidence" value="ECO:0007669"/>
    <property type="project" value="UniProtKB-EC"/>
</dbReference>
<dbReference type="GO" id="GO:0006633">
    <property type="term" value="P:fatty acid biosynthetic process"/>
    <property type="evidence" value="ECO:0007669"/>
    <property type="project" value="UniProtKB-KW"/>
</dbReference>
<keyword evidence="8" id="KW-0443">Lipid metabolism</keyword>
<keyword evidence="3" id="KW-0444">Lipid biosynthesis</keyword>
<gene>
    <name evidence="22" type="ORF">UFOPK3674_00353</name>
</gene>
<comment type="subcellular location">
    <subcellularLocation>
        <location evidence="1">Peroxisome</location>
    </subcellularLocation>
</comment>
<evidence type="ECO:0000256" key="12">
    <source>
        <dbReference type="ARBA" id="ARBA00038622"/>
    </source>
</evidence>
<name>A0A6J7HNQ2_9ZZZZ</name>
<evidence type="ECO:0000256" key="10">
    <source>
        <dbReference type="ARBA" id="ARBA00023160"/>
    </source>
</evidence>
<accession>A0A6J7HNQ2</accession>
<comment type="pathway">
    <text evidence="2">Lipid metabolism.</text>
</comment>
<comment type="catalytic activity">
    <reaction evidence="15">
        <text>(2E)-dodecenoyl-CoA + NADPH + H(+) = dodecanoyl-CoA + NADP(+)</text>
        <dbReference type="Rhea" id="RHEA:44964"/>
        <dbReference type="ChEBI" id="CHEBI:15378"/>
        <dbReference type="ChEBI" id="CHEBI:57330"/>
        <dbReference type="ChEBI" id="CHEBI:57375"/>
        <dbReference type="ChEBI" id="CHEBI:57783"/>
        <dbReference type="ChEBI" id="CHEBI:58349"/>
    </reaction>
    <physiologicalReaction direction="left-to-right" evidence="15">
        <dbReference type="Rhea" id="RHEA:44965"/>
    </physiologicalReaction>
</comment>
<evidence type="ECO:0000256" key="3">
    <source>
        <dbReference type="ARBA" id="ARBA00022516"/>
    </source>
</evidence>
<proteinExistence type="predicted"/>
<evidence type="ECO:0000256" key="11">
    <source>
        <dbReference type="ARBA" id="ARBA00037124"/>
    </source>
</evidence>
<dbReference type="Pfam" id="PF13561">
    <property type="entry name" value="adh_short_C2"/>
    <property type="match status" value="1"/>
</dbReference>
<comment type="subunit">
    <text evidence="12">Interacts with PEX5, probably required to target it into peroxisomes.</text>
</comment>
<keyword evidence="4" id="KW-0597">Phosphoprotein</keyword>
<evidence type="ECO:0000256" key="13">
    <source>
        <dbReference type="ARBA" id="ARBA00038849"/>
    </source>
</evidence>
<evidence type="ECO:0000256" key="17">
    <source>
        <dbReference type="ARBA" id="ARBA00049108"/>
    </source>
</evidence>
<evidence type="ECO:0000256" key="14">
    <source>
        <dbReference type="ARBA" id="ARBA00041063"/>
    </source>
</evidence>